<feature type="compositionally biased region" description="Polar residues" evidence="6">
    <location>
        <begin position="94"/>
        <end position="108"/>
    </location>
</feature>
<dbReference type="CDD" id="cd09173">
    <property type="entry name" value="PLDc_Nuc_like_unchar1_2"/>
    <property type="match status" value="1"/>
</dbReference>
<dbReference type="InterPro" id="IPR051406">
    <property type="entry name" value="PLD_domain"/>
</dbReference>
<evidence type="ECO:0000256" key="4">
    <source>
        <dbReference type="ARBA" id="ARBA00038012"/>
    </source>
</evidence>
<evidence type="ECO:0000256" key="1">
    <source>
        <dbReference type="ARBA" id="ARBA00022801"/>
    </source>
</evidence>
<name>A0AAV9XNQ2_9PEZI</name>
<proteinExistence type="inferred from homology"/>
<feature type="compositionally biased region" description="Acidic residues" evidence="6">
    <location>
        <begin position="180"/>
        <end position="191"/>
    </location>
</feature>
<evidence type="ECO:0000256" key="6">
    <source>
        <dbReference type="SAM" id="MobiDB-lite"/>
    </source>
</evidence>
<dbReference type="CDD" id="cd09172">
    <property type="entry name" value="PLDc_Nuc_like_unchar1_1"/>
    <property type="match status" value="1"/>
</dbReference>
<dbReference type="Proteomes" id="UP001365542">
    <property type="component" value="Unassembled WGS sequence"/>
</dbReference>
<reference evidence="8 9" key="1">
    <citation type="submission" date="2019-10" db="EMBL/GenBank/DDBJ databases">
        <authorList>
            <person name="Palmer J.M."/>
        </authorList>
    </citation>
    <scope>NUCLEOTIDE SEQUENCE [LARGE SCALE GENOMIC DNA]</scope>
    <source>
        <strain evidence="8 9">TWF694</strain>
    </source>
</reference>
<dbReference type="SMART" id="SM00155">
    <property type="entry name" value="PLDc"/>
    <property type="match status" value="2"/>
</dbReference>
<dbReference type="PROSITE" id="PS50035">
    <property type="entry name" value="PLD"/>
    <property type="match status" value="2"/>
</dbReference>
<keyword evidence="1" id="KW-0378">Hydrolase</keyword>
<comment type="caution">
    <text evidence="8">The sequence shown here is derived from an EMBL/GenBank/DDBJ whole genome shotgun (WGS) entry which is preliminary data.</text>
</comment>
<dbReference type="InterPro" id="IPR025202">
    <property type="entry name" value="PLD-like_dom"/>
</dbReference>
<feature type="region of interest" description="Disordered" evidence="6">
    <location>
        <begin position="1"/>
        <end position="253"/>
    </location>
</feature>
<evidence type="ECO:0000259" key="7">
    <source>
        <dbReference type="PROSITE" id="PS50035"/>
    </source>
</evidence>
<sequence length="816" mass="92121">MPRGKRIGDEDGTWRPSHEDMVGEEEDRMLEEELEMISIDRKPKAQKNNPKKLPTGFRQKKGVRGIDHKDPQDSEDAEFEDEEFESEFDDDLSPSKQSHLTPRHNNLSVHHRKPSHKYKRREDGHSWEATGKDIGDEELEVEEIVNYQLLGDELLERKPRRPSLRRKKNHDDELWKPEGEGLDEEGPEDEELSSRCHRRAKPKETPSTTPKKSKKQPADSSSPGQPKPAAPGPRLAWRITPAGNKKPPNFLEKGQNARAPFTFIAYRGEGMCMLAMNWKNGPPPNEFVGFSIEYQEPQSSVWRTIPNYLTFPNQAVQEGSDAFSSHLSPHQRFRWVHFPYSVNTPGQFYYRVIPVFMKGNGNDYTLIYGEMQEVALELMAETYPREMNIAFTRGFISSKAFLGKFGADGVGNILPANAKDGLTFKPKLDSQNEEKALSWMGMEAREVILGALDAAIKDTTAEVRVLAYDFNEPEIISRLQKLGKRLRVIIDDSNSHSAKEDAESKAAEMLRKTAGKNNVQRQHMGALQHNKVIIVDGTETAIAIGGSTNFSWRGLYVQNNNIVALQGAQPVKIFKEAFDNYWSHPNDTDGFYKTTSAQWMDLGLGIDAQVTFSPHSSSQGTLDGVAADIKACKSSLFYSLAFLYETPGTIRETIEMKMGQKGVMVYGISDKSVGGLDVRKNGNPPVAYPEDFEAESSGGSGARMHHKFVVIDFNTPDARVYTGSHNLSVAADTKNAENLFLIRDQRIATSYMIEAVAMFDHYEVRDHVAKKKGAEKKGEKHAIHLRLPPTKRGEKPWWDQYWSVQQMINDREMFGV</sequence>
<dbReference type="Gene3D" id="3.30.870.10">
    <property type="entry name" value="Endonuclease Chain A"/>
    <property type="match status" value="2"/>
</dbReference>
<evidence type="ECO:0000256" key="3">
    <source>
        <dbReference type="ARBA" id="ARBA00023098"/>
    </source>
</evidence>
<feature type="domain" description="PLD phosphodiesterase" evidence="7">
    <location>
        <begin position="700"/>
        <end position="731"/>
    </location>
</feature>
<feature type="compositionally biased region" description="Basic and acidic residues" evidence="6">
    <location>
        <begin position="1"/>
        <end position="21"/>
    </location>
</feature>
<keyword evidence="9" id="KW-1185">Reference proteome</keyword>
<dbReference type="PANTHER" id="PTHR43856:SF1">
    <property type="entry name" value="MITOCHONDRIAL CARDIOLIPIN HYDROLASE"/>
    <property type="match status" value="1"/>
</dbReference>
<evidence type="ECO:0000313" key="8">
    <source>
        <dbReference type="EMBL" id="KAK6543236.1"/>
    </source>
</evidence>
<dbReference type="GO" id="GO:0016042">
    <property type="term" value="P:lipid catabolic process"/>
    <property type="evidence" value="ECO:0007669"/>
    <property type="project" value="UniProtKB-KW"/>
</dbReference>
<comment type="similarity">
    <text evidence="4">Belongs to the phospholipase D family. MitoPLD/Zucchini subfamily.</text>
</comment>
<feature type="domain" description="PLD phosphodiesterase" evidence="7">
    <location>
        <begin position="524"/>
        <end position="554"/>
    </location>
</feature>
<feature type="compositionally biased region" description="Basic residues" evidence="6">
    <location>
        <begin position="158"/>
        <end position="168"/>
    </location>
</feature>
<dbReference type="EMBL" id="JAVHJO010000001">
    <property type="protein sequence ID" value="KAK6543236.1"/>
    <property type="molecule type" value="Genomic_DNA"/>
</dbReference>
<dbReference type="SUPFAM" id="SSF56024">
    <property type="entry name" value="Phospholipase D/nuclease"/>
    <property type="match status" value="2"/>
</dbReference>
<feature type="compositionally biased region" description="Basic and acidic residues" evidence="6">
    <location>
        <begin position="120"/>
        <end position="134"/>
    </location>
</feature>
<keyword evidence="2" id="KW-0442">Lipid degradation</keyword>
<feature type="compositionally biased region" description="Acidic residues" evidence="6">
    <location>
        <begin position="73"/>
        <end position="92"/>
    </location>
</feature>
<evidence type="ECO:0000256" key="5">
    <source>
        <dbReference type="ARBA" id="ARBA00040549"/>
    </source>
</evidence>
<dbReference type="Pfam" id="PF13091">
    <property type="entry name" value="PLDc_2"/>
    <property type="match status" value="2"/>
</dbReference>
<accession>A0AAV9XNQ2</accession>
<dbReference type="PANTHER" id="PTHR43856">
    <property type="entry name" value="CARDIOLIPIN HYDROLASE"/>
    <property type="match status" value="1"/>
</dbReference>
<dbReference type="GO" id="GO:0016891">
    <property type="term" value="F:RNA endonuclease activity producing 5'-phosphomonoesters, hydrolytic mechanism"/>
    <property type="evidence" value="ECO:0007669"/>
    <property type="project" value="TreeGrafter"/>
</dbReference>
<feature type="compositionally biased region" description="Basic and acidic residues" evidence="6">
    <location>
        <begin position="169"/>
        <end position="179"/>
    </location>
</feature>
<gene>
    <name evidence="8" type="ORF">TWF694_000004</name>
</gene>
<organism evidence="8 9">
    <name type="scientific">Orbilia ellipsospora</name>
    <dbReference type="NCBI Taxonomy" id="2528407"/>
    <lineage>
        <taxon>Eukaryota</taxon>
        <taxon>Fungi</taxon>
        <taxon>Dikarya</taxon>
        <taxon>Ascomycota</taxon>
        <taxon>Pezizomycotina</taxon>
        <taxon>Orbiliomycetes</taxon>
        <taxon>Orbiliales</taxon>
        <taxon>Orbiliaceae</taxon>
        <taxon>Orbilia</taxon>
    </lineage>
</organism>
<evidence type="ECO:0000313" key="9">
    <source>
        <dbReference type="Proteomes" id="UP001365542"/>
    </source>
</evidence>
<keyword evidence="3" id="KW-0443">Lipid metabolism</keyword>
<evidence type="ECO:0000256" key="2">
    <source>
        <dbReference type="ARBA" id="ARBA00022963"/>
    </source>
</evidence>
<dbReference type="InterPro" id="IPR001736">
    <property type="entry name" value="PLipase_D/transphosphatidylase"/>
</dbReference>
<feature type="compositionally biased region" description="Basic residues" evidence="6">
    <location>
        <begin position="109"/>
        <end position="119"/>
    </location>
</feature>
<protein>
    <recommendedName>
        <fullName evidence="5">Mitochondrial cardiolipin hydrolase</fullName>
    </recommendedName>
</protein>
<feature type="compositionally biased region" description="Acidic residues" evidence="6">
    <location>
        <begin position="22"/>
        <end position="35"/>
    </location>
</feature>
<dbReference type="AlphaFoldDB" id="A0AAV9XNQ2"/>